<comment type="caution">
    <text evidence="2">The sequence shown here is derived from an EMBL/GenBank/DDBJ whole genome shotgun (WGS) entry which is preliminary data.</text>
</comment>
<dbReference type="AlphaFoldDB" id="A0A7J6SSQ9"/>
<feature type="non-terminal residue" evidence="2">
    <location>
        <position position="159"/>
    </location>
</feature>
<accession>A0A7J6SSQ9</accession>
<dbReference type="PANTHER" id="PTHR19211:SF14">
    <property type="entry name" value="ATP-BINDING CASSETTE SUB-FAMILY F MEMBER 1"/>
    <property type="match status" value="1"/>
</dbReference>
<dbReference type="EMBL" id="JABANM010012441">
    <property type="protein sequence ID" value="KAF4735994.1"/>
    <property type="molecule type" value="Genomic_DNA"/>
</dbReference>
<keyword evidence="1" id="KW-0677">Repeat</keyword>
<dbReference type="PANTHER" id="PTHR19211">
    <property type="entry name" value="ATP-BINDING TRANSPORT PROTEIN-RELATED"/>
    <property type="match status" value="1"/>
</dbReference>
<sequence length="159" mass="17719">GYPLNLAHPRKMLDKGSFSRAKGARAMQASKAWSGGSFPDGARPPYILNHVEFGVDCTSRIAVELEPTEGEIMANHGLRVELFSQHFEEKLDLALTPVEQILQKTRVEFPLLALRAPQLLILVKPTNHFEIETIEALIDHTVPSEQIHSSKSKLLNQDS</sequence>
<organism evidence="2 3">
    <name type="scientific">Perkinsus olseni</name>
    <name type="common">Perkinsus atlanticus</name>
    <dbReference type="NCBI Taxonomy" id="32597"/>
    <lineage>
        <taxon>Eukaryota</taxon>
        <taxon>Sar</taxon>
        <taxon>Alveolata</taxon>
        <taxon>Perkinsozoa</taxon>
        <taxon>Perkinsea</taxon>
        <taxon>Perkinsida</taxon>
        <taxon>Perkinsidae</taxon>
        <taxon>Perkinsus</taxon>
    </lineage>
</organism>
<gene>
    <name evidence="2" type="primary">ABCF1_6</name>
    <name evidence="2" type="ORF">FOZ62_031864</name>
</gene>
<protein>
    <submittedName>
        <fullName evidence="2">ATP-binding cassette sub- F member 1</fullName>
    </submittedName>
</protein>
<evidence type="ECO:0000313" key="2">
    <source>
        <dbReference type="EMBL" id="KAF4735994.1"/>
    </source>
</evidence>
<reference evidence="2 3" key="1">
    <citation type="submission" date="2020-04" db="EMBL/GenBank/DDBJ databases">
        <title>Perkinsus olseni comparative genomics.</title>
        <authorList>
            <person name="Bogema D.R."/>
        </authorList>
    </citation>
    <scope>NUCLEOTIDE SEQUENCE [LARGE SCALE GENOMIC DNA]</scope>
    <source>
        <strain evidence="2">ATCC PRA-205</strain>
    </source>
</reference>
<evidence type="ECO:0000313" key="3">
    <source>
        <dbReference type="Proteomes" id="UP000574390"/>
    </source>
</evidence>
<evidence type="ECO:0000256" key="1">
    <source>
        <dbReference type="ARBA" id="ARBA00022737"/>
    </source>
</evidence>
<proteinExistence type="predicted"/>
<dbReference type="InterPro" id="IPR050611">
    <property type="entry name" value="ABCF"/>
</dbReference>
<dbReference type="Proteomes" id="UP000574390">
    <property type="component" value="Unassembled WGS sequence"/>
</dbReference>
<dbReference type="GO" id="GO:0005524">
    <property type="term" value="F:ATP binding"/>
    <property type="evidence" value="ECO:0007669"/>
    <property type="project" value="UniProtKB-KW"/>
</dbReference>
<keyword evidence="2" id="KW-0547">Nucleotide-binding</keyword>
<name>A0A7J6SSQ9_PEROL</name>
<keyword evidence="2" id="KW-0067">ATP-binding</keyword>